<proteinExistence type="predicted"/>
<sequence length="153" mass="15585">MSLTRLLFTAAASVAVLGAVPVAGHADTGPYRMPPPPFGSPEGPGTDRLTISVADSGTGNDGTRELDCGPAGGSHPEPAAACDRLDELTAGGQDPFAPVPAGTYCTMQYGGSATAHVTGTWHGRPVDASYKLTDGCEISRWRQLVPVLPATAP</sequence>
<dbReference type="EMBL" id="CP146022">
    <property type="protein sequence ID" value="WWQ65296.1"/>
    <property type="molecule type" value="Genomic_DNA"/>
</dbReference>
<evidence type="ECO:0000313" key="2">
    <source>
        <dbReference type="Proteomes" id="UP001432251"/>
    </source>
</evidence>
<protein>
    <submittedName>
        <fullName evidence="1">SSI family serine proteinase inhibitor</fullName>
    </submittedName>
</protein>
<organism evidence="1 2">
    <name type="scientific">Streptomyces citrinus</name>
    <dbReference type="NCBI Taxonomy" id="3118173"/>
    <lineage>
        <taxon>Bacteria</taxon>
        <taxon>Bacillati</taxon>
        <taxon>Actinomycetota</taxon>
        <taxon>Actinomycetes</taxon>
        <taxon>Kitasatosporales</taxon>
        <taxon>Streptomycetaceae</taxon>
        <taxon>Streptomyces</taxon>
    </lineage>
</organism>
<reference evidence="1" key="1">
    <citation type="journal article" date="2025" name="Int. J. Syst. Evol. Microbiol.">
        <title>Streptomyces citrinus sp. nov., with yellow diffusible pigment.</title>
        <authorList>
            <person name="He Y."/>
            <person name="Yang E."/>
            <person name="Xu J."/>
            <person name="Sun Y."/>
            <person name="Sun L."/>
        </authorList>
    </citation>
    <scope>NUCLEOTIDE SEQUENCE</scope>
    <source>
        <strain evidence="1">Q6</strain>
    </source>
</reference>
<accession>A0ACD5ADP0</accession>
<evidence type="ECO:0000313" key="1">
    <source>
        <dbReference type="EMBL" id="WWQ65296.1"/>
    </source>
</evidence>
<dbReference type="Proteomes" id="UP001432251">
    <property type="component" value="Chromosome"/>
</dbReference>
<gene>
    <name evidence="1" type="ORF">V2W30_19535</name>
</gene>
<keyword evidence="2" id="KW-1185">Reference proteome</keyword>
<name>A0ACD5ADP0_9ACTN</name>